<dbReference type="EMBL" id="SSTE01020817">
    <property type="protein sequence ID" value="KAA0033650.1"/>
    <property type="molecule type" value="Genomic_DNA"/>
</dbReference>
<comment type="caution">
    <text evidence="3">The sequence shown here is derived from an EMBL/GenBank/DDBJ whole genome shotgun (WGS) entry which is preliminary data.</text>
</comment>
<feature type="compositionally biased region" description="Low complexity" evidence="1">
    <location>
        <begin position="17"/>
        <end position="27"/>
    </location>
</feature>
<reference evidence="4 5" key="1">
    <citation type="submission" date="2019-08" db="EMBL/GenBank/DDBJ databases">
        <title>Draft genome sequences of two oriental melons (Cucumis melo L. var makuwa).</title>
        <authorList>
            <person name="Kwon S.-Y."/>
        </authorList>
    </citation>
    <scope>NUCLEOTIDE SEQUENCE [LARGE SCALE GENOMIC DNA]</scope>
    <source>
        <strain evidence="5">cv. Chang Bougi</strain>
        <strain evidence="4">cv. SW 3</strain>
        <tissue evidence="3">Leaf</tissue>
    </source>
</reference>
<gene>
    <name evidence="3" type="ORF">E5676_scaffold386G00360</name>
    <name evidence="2" type="ORF">E6C27_scaffold239G00980</name>
</gene>
<evidence type="ECO:0000256" key="1">
    <source>
        <dbReference type="SAM" id="MobiDB-lite"/>
    </source>
</evidence>
<dbReference type="Proteomes" id="UP000321393">
    <property type="component" value="Unassembled WGS sequence"/>
</dbReference>
<sequence length="61" mass="6561">MDKSESGGGPSIRTGNEESGNGIEGEAISFGEAKRFTRLVNVEVLEMKLRTNGKEVIGYSQ</sequence>
<dbReference type="AlphaFoldDB" id="A0A5D3DHU0"/>
<evidence type="ECO:0000313" key="3">
    <source>
        <dbReference type="EMBL" id="TYK22950.1"/>
    </source>
</evidence>
<accession>A0A5D3DHU0</accession>
<organism evidence="3 5">
    <name type="scientific">Cucumis melo var. makuwa</name>
    <name type="common">Oriental melon</name>
    <dbReference type="NCBI Taxonomy" id="1194695"/>
    <lineage>
        <taxon>Eukaryota</taxon>
        <taxon>Viridiplantae</taxon>
        <taxon>Streptophyta</taxon>
        <taxon>Embryophyta</taxon>
        <taxon>Tracheophyta</taxon>
        <taxon>Spermatophyta</taxon>
        <taxon>Magnoliopsida</taxon>
        <taxon>eudicotyledons</taxon>
        <taxon>Gunneridae</taxon>
        <taxon>Pentapetalae</taxon>
        <taxon>rosids</taxon>
        <taxon>fabids</taxon>
        <taxon>Cucurbitales</taxon>
        <taxon>Cucurbitaceae</taxon>
        <taxon>Benincaseae</taxon>
        <taxon>Cucumis</taxon>
    </lineage>
</organism>
<dbReference type="Proteomes" id="UP000321947">
    <property type="component" value="Unassembled WGS sequence"/>
</dbReference>
<name>A0A5D3DHU0_CUCMM</name>
<dbReference type="EMBL" id="SSTD01004717">
    <property type="protein sequence ID" value="TYK22950.1"/>
    <property type="molecule type" value="Genomic_DNA"/>
</dbReference>
<feature type="compositionally biased region" description="Gly residues" evidence="1">
    <location>
        <begin position="1"/>
        <end position="10"/>
    </location>
</feature>
<protein>
    <submittedName>
        <fullName evidence="3">Calcium uniporter protein 6</fullName>
    </submittedName>
</protein>
<proteinExistence type="predicted"/>
<evidence type="ECO:0000313" key="4">
    <source>
        <dbReference type="Proteomes" id="UP000321393"/>
    </source>
</evidence>
<evidence type="ECO:0000313" key="2">
    <source>
        <dbReference type="EMBL" id="KAA0033650.1"/>
    </source>
</evidence>
<evidence type="ECO:0000313" key="5">
    <source>
        <dbReference type="Proteomes" id="UP000321947"/>
    </source>
</evidence>
<feature type="region of interest" description="Disordered" evidence="1">
    <location>
        <begin position="1"/>
        <end position="27"/>
    </location>
</feature>